<dbReference type="Pfam" id="PF01464">
    <property type="entry name" value="SLT"/>
    <property type="match status" value="1"/>
</dbReference>
<comment type="similarity">
    <text evidence="1">Belongs to the transglycosylase Slt family.</text>
</comment>
<keyword evidence="3" id="KW-0456">Lyase</keyword>
<name>A0AAX2LQ27_VIBFL</name>
<dbReference type="AlphaFoldDB" id="A0AAX2LQ27"/>
<dbReference type="PANTHER" id="PTHR37423">
    <property type="entry name" value="SOLUBLE LYTIC MUREIN TRANSGLYCOSYLASE-RELATED"/>
    <property type="match status" value="1"/>
</dbReference>
<dbReference type="InterPro" id="IPR000189">
    <property type="entry name" value="Transglyc_AS"/>
</dbReference>
<organism evidence="3 4">
    <name type="scientific">Vibrio fluvialis</name>
    <dbReference type="NCBI Taxonomy" id="676"/>
    <lineage>
        <taxon>Bacteria</taxon>
        <taxon>Pseudomonadati</taxon>
        <taxon>Pseudomonadota</taxon>
        <taxon>Gammaproteobacteria</taxon>
        <taxon>Vibrionales</taxon>
        <taxon>Vibrionaceae</taxon>
        <taxon>Vibrio</taxon>
    </lineage>
</organism>
<reference evidence="3 4" key="1">
    <citation type="submission" date="2018-06" db="EMBL/GenBank/DDBJ databases">
        <authorList>
            <consortium name="Pathogen Informatics"/>
            <person name="Doyle S."/>
        </authorList>
    </citation>
    <scope>NUCLEOTIDE SEQUENCE [LARGE SCALE GENOMIC DNA]</scope>
    <source>
        <strain evidence="3 4">NCTC11327</strain>
    </source>
</reference>
<proteinExistence type="inferred from homology"/>
<dbReference type="EMBL" id="UHIP01000001">
    <property type="protein sequence ID" value="SUP21995.1"/>
    <property type="molecule type" value="Genomic_DNA"/>
</dbReference>
<dbReference type="GO" id="GO:0000270">
    <property type="term" value="P:peptidoglycan metabolic process"/>
    <property type="evidence" value="ECO:0007669"/>
    <property type="project" value="InterPro"/>
</dbReference>
<dbReference type="Gene3D" id="1.10.530.10">
    <property type="match status" value="1"/>
</dbReference>
<gene>
    <name evidence="3" type="primary">mltD_2</name>
    <name evidence="3" type="ORF">NCTC11327_00876</name>
</gene>
<evidence type="ECO:0000259" key="2">
    <source>
        <dbReference type="Pfam" id="PF01464"/>
    </source>
</evidence>
<dbReference type="InterPro" id="IPR008258">
    <property type="entry name" value="Transglycosylase_SLT_dom_1"/>
</dbReference>
<evidence type="ECO:0000256" key="1">
    <source>
        <dbReference type="ARBA" id="ARBA00007734"/>
    </source>
</evidence>
<accession>A0AAX2LQ27</accession>
<comment type="caution">
    <text evidence="3">The sequence shown here is derived from an EMBL/GenBank/DDBJ whole genome shotgun (WGS) entry which is preliminary data.</text>
</comment>
<protein>
    <submittedName>
        <fullName evidence="3">Membrane-bound lytic murein transglycosylase D</fullName>
        <ecNumber evidence="3">4.2.2.-</ecNumber>
    </submittedName>
</protein>
<dbReference type="PANTHER" id="PTHR37423:SF2">
    <property type="entry name" value="MEMBRANE-BOUND LYTIC MUREIN TRANSGLYCOSYLASE C"/>
    <property type="match status" value="1"/>
</dbReference>
<dbReference type="InterPro" id="IPR023346">
    <property type="entry name" value="Lysozyme-like_dom_sf"/>
</dbReference>
<evidence type="ECO:0000313" key="4">
    <source>
        <dbReference type="Proteomes" id="UP000254626"/>
    </source>
</evidence>
<dbReference type="Proteomes" id="UP000254626">
    <property type="component" value="Unassembled WGS sequence"/>
</dbReference>
<dbReference type="GO" id="GO:0008933">
    <property type="term" value="F:peptidoglycan lytic transglycosylase activity"/>
    <property type="evidence" value="ECO:0007669"/>
    <property type="project" value="InterPro"/>
</dbReference>
<dbReference type="CDD" id="cd16894">
    <property type="entry name" value="MltD-like"/>
    <property type="match status" value="1"/>
</dbReference>
<dbReference type="EC" id="4.2.2.-" evidence="3"/>
<dbReference type="PROSITE" id="PS00922">
    <property type="entry name" value="TRANSGLYCOSYLASE"/>
    <property type="match status" value="1"/>
</dbReference>
<feature type="domain" description="Transglycosylase SLT" evidence="2">
    <location>
        <begin position="76"/>
        <end position="176"/>
    </location>
</feature>
<dbReference type="SUPFAM" id="SSF53955">
    <property type="entry name" value="Lysozyme-like"/>
    <property type="match status" value="1"/>
</dbReference>
<sequence>MKLRSLLRHQSHSKLYRLTGSFLILLFSTHTTALSLDDAIASQRALLSPYQHQIESRLETYQPLLAHIFNQLDHKKLPQQLALLPMLESSFDPNAISHAGARGLWQLMPATAQRYGLQTAPNDQRLDVFASTDAALNYLAFLHRKFGGDLALTLAAYNAGEGRVARAIQRAGSREFHRLSLPQETRQYVHRFYALTQLIDVTALNHSSFQPLMLFSRQPAITRQALINLQPLPPLVKL</sequence>
<dbReference type="GO" id="GO:0016020">
    <property type="term" value="C:membrane"/>
    <property type="evidence" value="ECO:0007669"/>
    <property type="project" value="InterPro"/>
</dbReference>
<evidence type="ECO:0000313" key="3">
    <source>
        <dbReference type="EMBL" id="SUP21995.1"/>
    </source>
</evidence>